<evidence type="ECO:0000256" key="2">
    <source>
        <dbReference type="SAM" id="Phobius"/>
    </source>
</evidence>
<dbReference type="OrthoDB" id="9767931at2"/>
<gene>
    <name evidence="3" type="ORF">DCCM_3984</name>
</gene>
<reference evidence="4" key="1">
    <citation type="submission" date="2018-02" db="EMBL/GenBank/DDBJ databases">
        <title>Genome sequence of Desulfocucumis palustris strain NAW-5.</title>
        <authorList>
            <person name="Watanabe M."/>
            <person name="Kojima H."/>
            <person name="Fukui M."/>
        </authorList>
    </citation>
    <scope>NUCLEOTIDE SEQUENCE [LARGE SCALE GENOMIC DNA]</scope>
    <source>
        <strain evidence="4">NAW-5</strain>
    </source>
</reference>
<feature type="transmembrane region" description="Helical" evidence="2">
    <location>
        <begin position="285"/>
        <end position="314"/>
    </location>
</feature>
<accession>A0A2L2XFT1</accession>
<feature type="transmembrane region" description="Helical" evidence="2">
    <location>
        <begin position="48"/>
        <end position="66"/>
    </location>
</feature>
<feature type="transmembrane region" description="Helical" evidence="2">
    <location>
        <begin position="429"/>
        <end position="449"/>
    </location>
</feature>
<feature type="transmembrane region" description="Helical" evidence="2">
    <location>
        <begin position="334"/>
        <end position="357"/>
    </location>
</feature>
<feature type="transmembrane region" description="Helical" evidence="2">
    <location>
        <begin position="72"/>
        <end position="90"/>
    </location>
</feature>
<feature type="transmembrane region" description="Helical" evidence="2">
    <location>
        <begin position="241"/>
        <end position="264"/>
    </location>
</feature>
<keyword evidence="4" id="KW-1185">Reference proteome</keyword>
<proteinExistence type="predicted"/>
<organism evidence="3 4">
    <name type="scientific">Desulfocucumis palustris</name>
    <dbReference type="NCBI Taxonomy" id="1898651"/>
    <lineage>
        <taxon>Bacteria</taxon>
        <taxon>Bacillati</taxon>
        <taxon>Bacillota</taxon>
        <taxon>Clostridia</taxon>
        <taxon>Eubacteriales</taxon>
        <taxon>Desulfocucumaceae</taxon>
        <taxon>Desulfocucumis</taxon>
    </lineage>
</organism>
<protein>
    <submittedName>
        <fullName evidence="3">Uncharacterized protein</fullName>
    </submittedName>
</protein>
<feature type="transmembrane region" description="Helical" evidence="2">
    <location>
        <begin position="369"/>
        <end position="390"/>
    </location>
</feature>
<feature type="transmembrane region" description="Helical" evidence="2">
    <location>
        <begin position="402"/>
        <end position="422"/>
    </location>
</feature>
<feature type="transmembrane region" description="Helical" evidence="2">
    <location>
        <begin position="191"/>
        <end position="213"/>
    </location>
</feature>
<feature type="region of interest" description="Disordered" evidence="1">
    <location>
        <begin position="1"/>
        <end position="29"/>
    </location>
</feature>
<dbReference type="Pfam" id="PF13687">
    <property type="entry name" value="DUF4153"/>
    <property type="match status" value="1"/>
</dbReference>
<dbReference type="AlphaFoldDB" id="A0A2L2XFT1"/>
<evidence type="ECO:0000313" key="4">
    <source>
        <dbReference type="Proteomes" id="UP000239549"/>
    </source>
</evidence>
<dbReference type="RefSeq" id="WP_104373029.1">
    <property type="nucleotide sequence ID" value="NZ_BFAV01000153.1"/>
</dbReference>
<comment type="caution">
    <text evidence="3">The sequence shown here is derived from an EMBL/GenBank/DDBJ whole genome shotgun (WGS) entry which is preliminary data.</text>
</comment>
<keyword evidence="2" id="KW-0812">Transmembrane</keyword>
<name>A0A2L2XFT1_9FIRM</name>
<keyword evidence="2" id="KW-1133">Transmembrane helix</keyword>
<evidence type="ECO:0000256" key="1">
    <source>
        <dbReference type="SAM" id="MobiDB-lite"/>
    </source>
</evidence>
<dbReference type="Proteomes" id="UP000239549">
    <property type="component" value="Unassembled WGS sequence"/>
</dbReference>
<dbReference type="EMBL" id="BFAV01000153">
    <property type="protein sequence ID" value="GBF34864.1"/>
    <property type="molecule type" value="Genomic_DNA"/>
</dbReference>
<feature type="transmembrane region" description="Helical" evidence="2">
    <location>
        <begin position="102"/>
        <end position="119"/>
    </location>
</feature>
<sequence length="536" mass="58630">MNGYSPDKNRPALAAEQAAPGTSGVSARLEKPLRPGAKEPFEADRRDGIFALFTFILGFYFARWVLFSWQGWGVTLFTLGFCGAVTVYLLKKGVLIPRAGWFWLTVVALTGISFSLWTNNGLEPWRSLLLFCGAVYWIICATGLPILGKTSNLIMLDGLNGLFVIPFRNFGCQYKSLSFLGRNKRAEGRQIFSIGLGLLLTFIVAGIVLPLLLEADSGGFSKITKGVLTYLQGMRKEIGELFMNAVLAIPIAAYLFGLVAGSAHGRGCDLFKKDSILKAISDLRVLPAATVYTLLGLLDSLYVVFIGSQLPYFFSAFVGERPEGWQVYSEYARSGFFELCGIAAINLTVLTAANLLGKKLCRDSMVLKILNSLLAILTLVLIATAFSKMAMYIGAYGLSMRRLLPCFFMVLLAVICGGVVALQKWSFSVGRLAVGVGVVMLCTLCLLNPDGFVARYNAERYLSGTLGGFDVEILYRSGPAGVDSALKVYAQTDDQFLQAELKEYLLVQQQAAQSLGQPEDNLQKARARQKITQYFP</sequence>
<evidence type="ECO:0000313" key="3">
    <source>
        <dbReference type="EMBL" id="GBF34864.1"/>
    </source>
</evidence>
<keyword evidence="2" id="KW-0472">Membrane</keyword>
<feature type="transmembrane region" description="Helical" evidence="2">
    <location>
        <begin position="125"/>
        <end position="147"/>
    </location>
</feature>
<dbReference type="InterPro" id="IPR025291">
    <property type="entry name" value="DUF4153"/>
</dbReference>